<feature type="compositionally biased region" description="Polar residues" evidence="1">
    <location>
        <begin position="684"/>
        <end position="703"/>
    </location>
</feature>
<feature type="region of interest" description="Disordered" evidence="1">
    <location>
        <begin position="677"/>
        <end position="720"/>
    </location>
</feature>
<evidence type="ECO:0000313" key="2">
    <source>
        <dbReference type="EMBL" id="TGO15823.1"/>
    </source>
</evidence>
<keyword evidence="3" id="KW-1185">Reference proteome</keyword>
<dbReference type="AlphaFoldDB" id="A0A4Z1EZG6"/>
<sequence>MQRKFPRLYGSRPIDAPSRGLGIFSNTSHNVAMNPEEVKAAICSPPCTCADCEQGYYTCEEQTMPPWFYRRSISTDEAKQIAASHVNSIQQDRNYLIERLAKYGDIIINRWKKKSQDKRQSLLLEAIPKLCEKRWIIPRHGFNAEGTDIPPINSDGQMELRSVEIRHQLLLHWLNLEVLKTNPSVLFALLYNRTVYAPQDWASFDSRQLNASFSCGHFDVDFSAKSIVMYGLRYGEVVDWKAGPAHRADILGFPKARLVLEAQAHLMVSLRRVIDYILQGIDENTPLGAEKWKSMVSLGFRHSSVVELWSPFTNQAFSLPPLFSLTNLISLAQTRLEATIDHLWLLQTESAYMKRYIVDMCHGGAYELTKDVGAGWLVLQGITEAIMSCWRWGWIKNECEHVKSIHDRFRDNIAPGDDLPCRYDKALGALELLIVNDVNRRGGLLGTTTPQRPGFSHIYTFKKSQVHGHDSLEINRKNGLLSDHKYAFENDLLDYCLANLQIEPDTQQMPNTWPKEVTIDHGLLFSILENHLARSNIKEKSRLDEVLSNVLSDLAASHEMLAAISLHRPRSRSRTLDEVLQSEKRKTWRAFNVKSHFTSEFAKLGKVFFKNFHEVKAPTGRKDMPWLNHSQNTRKALEAFWQGIRKDCAMVWKQNGFTEDELLAQIEWNQNNKLSQKNQKYAKTPTQTTWGMEDSTSTLPTQTKAKDKTRPCNSTHPSPTNLQDLANHLENTTISPSPPPKIFVTKRAYEMLSHMYPCTAEDASTKSIEWDLFVHSMSDMGFCARNKGGSAVEFEKEFAGLGEGEGEGYGEGDGGVRVHANRSGKIIFHRPHPVAKIDPVMLRCMGRRMTRRFGWGRGVFGLRGVDDDGDGDGEVKY</sequence>
<dbReference type="PANTHER" id="PTHR40788:SF1">
    <property type="entry name" value="IPA PROTEIN"/>
    <property type="match status" value="1"/>
</dbReference>
<name>A0A4Z1EZG6_9HELO</name>
<gene>
    <name evidence="2" type="ORF">BTUL_0035g00270</name>
</gene>
<organism evidence="2 3">
    <name type="scientific">Botrytis tulipae</name>
    <dbReference type="NCBI Taxonomy" id="87230"/>
    <lineage>
        <taxon>Eukaryota</taxon>
        <taxon>Fungi</taxon>
        <taxon>Dikarya</taxon>
        <taxon>Ascomycota</taxon>
        <taxon>Pezizomycotina</taxon>
        <taxon>Leotiomycetes</taxon>
        <taxon>Helotiales</taxon>
        <taxon>Sclerotiniaceae</taxon>
        <taxon>Botrytis</taxon>
    </lineage>
</organism>
<comment type="caution">
    <text evidence="2">The sequence shown here is derived from an EMBL/GenBank/DDBJ whole genome shotgun (WGS) entry which is preliminary data.</text>
</comment>
<dbReference type="OrthoDB" id="2922289at2759"/>
<dbReference type="PANTHER" id="PTHR40788">
    <property type="entry name" value="CLR5 DOMAIN-CONTAINING PROTEIN-RELATED"/>
    <property type="match status" value="1"/>
</dbReference>
<accession>A0A4Z1EZG6</accession>
<reference evidence="2 3" key="1">
    <citation type="submission" date="2017-12" db="EMBL/GenBank/DDBJ databases">
        <title>Comparative genomics of Botrytis spp.</title>
        <authorList>
            <person name="Valero-Jimenez C.A."/>
            <person name="Tapia P."/>
            <person name="Veloso J."/>
            <person name="Silva-Moreno E."/>
            <person name="Staats M."/>
            <person name="Valdes J.H."/>
            <person name="Van Kan J.A.L."/>
        </authorList>
    </citation>
    <scope>NUCLEOTIDE SEQUENCE [LARGE SCALE GENOMIC DNA]</scope>
    <source>
        <strain evidence="2 3">Bt9001</strain>
    </source>
</reference>
<dbReference type="Proteomes" id="UP000297777">
    <property type="component" value="Unassembled WGS sequence"/>
</dbReference>
<evidence type="ECO:0000313" key="3">
    <source>
        <dbReference type="Proteomes" id="UP000297777"/>
    </source>
</evidence>
<dbReference type="EMBL" id="PQXH01000035">
    <property type="protein sequence ID" value="TGO15823.1"/>
    <property type="molecule type" value="Genomic_DNA"/>
</dbReference>
<protein>
    <submittedName>
        <fullName evidence="2">Uncharacterized protein</fullName>
    </submittedName>
</protein>
<feature type="compositionally biased region" description="Polar residues" evidence="1">
    <location>
        <begin position="711"/>
        <end position="720"/>
    </location>
</feature>
<proteinExistence type="predicted"/>
<evidence type="ECO:0000256" key="1">
    <source>
        <dbReference type="SAM" id="MobiDB-lite"/>
    </source>
</evidence>